<keyword evidence="4 8" id="KW-0812">Transmembrane</keyword>
<evidence type="ECO:0000256" key="7">
    <source>
        <dbReference type="ARBA" id="ARBA00043987"/>
    </source>
</evidence>
<dbReference type="GO" id="GO:0005886">
    <property type="term" value="C:plasma membrane"/>
    <property type="evidence" value="ECO:0007669"/>
    <property type="project" value="UniProtKB-SubCell"/>
</dbReference>
<feature type="transmembrane region" description="Helical" evidence="8">
    <location>
        <begin position="225"/>
        <end position="245"/>
    </location>
</feature>
<protein>
    <recommendedName>
        <fullName evidence="11">Alpha-1,2-mannosyltransferase</fullName>
    </recommendedName>
</protein>
<keyword evidence="3" id="KW-0808">Transferase</keyword>
<sequence>MPKKPLGWTTAWLGFGLVLPILFLHYETARNSAWLLSLFGISFVAYGLLYFKSEFSFKQILIVAIFIRLALFFGAPTLSDDYFRFIWDGHIRAEGINPYESTPAELIKEQPENLNEVFEKLNSQEYHSTYPPFSQYVFSIPSYLGIKSLFWTLTTFRIILLLFEIGVIWLLFQLTSSASRVVLYALNPLVILELIGNVHFEGMVLFFILLAWWFYEKGNWKKAALALSFGVLTKLTPLMFLPVLFRKLGWQKSIKSYALIGVSIVFFSLPFLDFQMLDGMGSGLDLFFRKFEFNAGLFFLMRAIGYWVKGYDVVQTVGPWLSVIAFGLIMTYCLYKVKEHTDWAKAFTIILLIQLIFATTVHPWYVIPLIAFGCMSGYAFPIIWSGLVFVSYSGYTENGYQHPMIWIAIEYFIVIGVASFELYKNKTLLKHV</sequence>
<feature type="transmembrane region" description="Helical" evidence="8">
    <location>
        <begin position="347"/>
        <end position="364"/>
    </location>
</feature>
<gene>
    <name evidence="9" type="ORF">SAMN04488029_0385</name>
</gene>
<evidence type="ECO:0000256" key="5">
    <source>
        <dbReference type="ARBA" id="ARBA00022989"/>
    </source>
</evidence>
<evidence type="ECO:0000256" key="6">
    <source>
        <dbReference type="ARBA" id="ARBA00023136"/>
    </source>
</evidence>
<feature type="transmembrane region" description="Helical" evidence="8">
    <location>
        <begin position="317"/>
        <end position="335"/>
    </location>
</feature>
<feature type="transmembrane region" description="Helical" evidence="8">
    <location>
        <begin position="404"/>
        <end position="423"/>
    </location>
</feature>
<evidence type="ECO:0000256" key="2">
    <source>
        <dbReference type="ARBA" id="ARBA00022676"/>
    </source>
</evidence>
<accession>A0A1W2G5V7</accession>
<keyword evidence="2" id="KW-0328">Glycosyltransferase</keyword>
<dbReference type="STRING" id="692418.SAMN04488029_0385"/>
<dbReference type="NCBIfam" id="NF038066">
    <property type="entry name" value="MptB"/>
    <property type="match status" value="1"/>
</dbReference>
<comment type="similarity">
    <text evidence="7">Belongs to the MptA/B family.</text>
</comment>
<feature type="transmembrane region" description="Helical" evidence="8">
    <location>
        <begin position="7"/>
        <end position="26"/>
    </location>
</feature>
<name>A0A1W2G5V7_REIFA</name>
<reference evidence="9 10" key="1">
    <citation type="submission" date="2017-04" db="EMBL/GenBank/DDBJ databases">
        <authorList>
            <person name="Afonso C.L."/>
            <person name="Miller P.J."/>
            <person name="Scott M.A."/>
            <person name="Spackman E."/>
            <person name="Goraichik I."/>
            <person name="Dimitrov K.M."/>
            <person name="Suarez D.L."/>
            <person name="Swayne D.E."/>
        </authorList>
    </citation>
    <scope>NUCLEOTIDE SEQUENCE [LARGE SCALE GENOMIC DNA]</scope>
    <source>
        <strain evidence="9 10">DSM 26133</strain>
    </source>
</reference>
<organism evidence="9 10">
    <name type="scientific">Reichenbachiella faecimaris</name>
    <dbReference type="NCBI Taxonomy" id="692418"/>
    <lineage>
        <taxon>Bacteria</taxon>
        <taxon>Pseudomonadati</taxon>
        <taxon>Bacteroidota</taxon>
        <taxon>Cytophagia</taxon>
        <taxon>Cytophagales</taxon>
        <taxon>Reichenbachiellaceae</taxon>
        <taxon>Reichenbachiella</taxon>
    </lineage>
</organism>
<feature type="transmembrane region" description="Helical" evidence="8">
    <location>
        <begin position="370"/>
        <end position="392"/>
    </location>
</feature>
<evidence type="ECO:0000256" key="3">
    <source>
        <dbReference type="ARBA" id="ARBA00022679"/>
    </source>
</evidence>
<evidence type="ECO:0008006" key="11">
    <source>
        <dbReference type="Google" id="ProtNLM"/>
    </source>
</evidence>
<keyword evidence="10" id="KW-1185">Reference proteome</keyword>
<dbReference type="AlphaFoldDB" id="A0A1W2G5V7"/>
<feature type="transmembrane region" description="Helical" evidence="8">
    <location>
        <begin position="257"/>
        <end position="277"/>
    </location>
</feature>
<evidence type="ECO:0000256" key="8">
    <source>
        <dbReference type="SAM" id="Phobius"/>
    </source>
</evidence>
<evidence type="ECO:0000313" key="10">
    <source>
        <dbReference type="Proteomes" id="UP000192472"/>
    </source>
</evidence>
<proteinExistence type="inferred from homology"/>
<feature type="transmembrane region" description="Helical" evidence="8">
    <location>
        <begin position="184"/>
        <end position="213"/>
    </location>
</feature>
<dbReference type="GO" id="GO:0016758">
    <property type="term" value="F:hexosyltransferase activity"/>
    <property type="evidence" value="ECO:0007669"/>
    <property type="project" value="InterPro"/>
</dbReference>
<feature type="transmembrane region" description="Helical" evidence="8">
    <location>
        <begin position="149"/>
        <end position="172"/>
    </location>
</feature>
<dbReference type="Proteomes" id="UP000192472">
    <property type="component" value="Unassembled WGS sequence"/>
</dbReference>
<dbReference type="EMBL" id="FWYF01000001">
    <property type="protein sequence ID" value="SMD32047.1"/>
    <property type="molecule type" value="Genomic_DNA"/>
</dbReference>
<evidence type="ECO:0000313" key="9">
    <source>
        <dbReference type="EMBL" id="SMD32047.1"/>
    </source>
</evidence>
<dbReference type="Pfam" id="PF26314">
    <property type="entry name" value="MptA_B_family"/>
    <property type="match status" value="1"/>
</dbReference>
<dbReference type="OrthoDB" id="1491846at2"/>
<feature type="transmembrane region" description="Helical" evidence="8">
    <location>
        <begin position="32"/>
        <end position="51"/>
    </location>
</feature>
<dbReference type="RefSeq" id="WP_084370731.1">
    <property type="nucleotide sequence ID" value="NZ_FWYF01000001.1"/>
</dbReference>
<dbReference type="InterPro" id="IPR049829">
    <property type="entry name" value="MptA/B-like"/>
</dbReference>
<keyword evidence="6 8" id="KW-0472">Membrane</keyword>
<feature type="transmembrane region" description="Helical" evidence="8">
    <location>
        <begin position="60"/>
        <end position="78"/>
    </location>
</feature>
<evidence type="ECO:0000256" key="1">
    <source>
        <dbReference type="ARBA" id="ARBA00004141"/>
    </source>
</evidence>
<keyword evidence="5 8" id="KW-1133">Transmembrane helix</keyword>
<evidence type="ECO:0000256" key="4">
    <source>
        <dbReference type="ARBA" id="ARBA00022692"/>
    </source>
</evidence>
<comment type="subcellular location">
    <subcellularLocation>
        <location evidence="1">Membrane</location>
        <topology evidence="1">Multi-pass membrane protein</topology>
    </subcellularLocation>
</comment>